<comment type="caution">
    <text evidence="2">The sequence shown here is derived from an EMBL/GenBank/DDBJ whole genome shotgun (WGS) entry which is preliminary data.</text>
</comment>
<dbReference type="Proteomes" id="UP001528411">
    <property type="component" value="Unassembled WGS sequence"/>
</dbReference>
<protein>
    <submittedName>
        <fullName evidence="2">DUF3015 family protein</fullName>
    </submittedName>
</protein>
<sequence>MKLKQYVLAISTTVALSFSASTLADDTVDQAAKAVKNAWTDCGIGALIFKDMPVAAAVSNIIWDLGTTALISMAASPEQCKGINVASAVFINESIEQIETDISKGEGRHATAMLSLMGCDVANHAKVTAAIRNDIATDESFAELASTAKAQAMYLKTSQHVAACTVS</sequence>
<dbReference type="InterPro" id="IPR021383">
    <property type="entry name" value="DUF3015"/>
</dbReference>
<dbReference type="Pfam" id="PF11220">
    <property type="entry name" value="DUF3015"/>
    <property type="match status" value="1"/>
</dbReference>
<feature type="chain" id="PRO_5045879500" evidence="1">
    <location>
        <begin position="25"/>
        <end position="167"/>
    </location>
</feature>
<gene>
    <name evidence="2" type="ORF">PN838_06215</name>
</gene>
<feature type="signal peptide" evidence="1">
    <location>
        <begin position="1"/>
        <end position="24"/>
    </location>
</feature>
<evidence type="ECO:0000313" key="2">
    <source>
        <dbReference type="EMBL" id="MDC2888425.1"/>
    </source>
</evidence>
<dbReference type="EMBL" id="JAQOMS010000002">
    <property type="protein sequence ID" value="MDC2888425.1"/>
    <property type="molecule type" value="Genomic_DNA"/>
</dbReference>
<organism evidence="2 3">
    <name type="scientific">Psychrosphaera algicola</name>
    <dbReference type="NCBI Taxonomy" id="3023714"/>
    <lineage>
        <taxon>Bacteria</taxon>
        <taxon>Pseudomonadati</taxon>
        <taxon>Pseudomonadota</taxon>
        <taxon>Gammaproteobacteria</taxon>
        <taxon>Alteromonadales</taxon>
        <taxon>Pseudoalteromonadaceae</taxon>
        <taxon>Psychrosphaera</taxon>
    </lineage>
</organism>
<reference evidence="2 3" key="1">
    <citation type="submission" date="2023-01" db="EMBL/GenBank/DDBJ databases">
        <title>Psychrosphaera sp. nov., isolated from marine algae.</title>
        <authorList>
            <person name="Bayburt H."/>
            <person name="Choi B.J."/>
            <person name="Kim J.M."/>
            <person name="Choi D.G."/>
            <person name="Jeon C.O."/>
        </authorList>
    </citation>
    <scope>NUCLEOTIDE SEQUENCE [LARGE SCALE GENOMIC DNA]</scope>
    <source>
        <strain evidence="2 3">G1-22</strain>
    </source>
</reference>
<keyword evidence="1" id="KW-0732">Signal</keyword>
<evidence type="ECO:0000313" key="3">
    <source>
        <dbReference type="Proteomes" id="UP001528411"/>
    </source>
</evidence>
<keyword evidence="3" id="KW-1185">Reference proteome</keyword>
<name>A0ABT5FCV9_9GAMM</name>
<evidence type="ECO:0000256" key="1">
    <source>
        <dbReference type="SAM" id="SignalP"/>
    </source>
</evidence>
<accession>A0ABT5FCV9</accession>
<dbReference type="RefSeq" id="WP_215962713.1">
    <property type="nucleotide sequence ID" value="NZ_JAQOMS010000002.1"/>
</dbReference>
<proteinExistence type="predicted"/>